<dbReference type="RefSeq" id="WP_162123901.1">
    <property type="nucleotide sequence ID" value="NZ_PDWK01000016.1"/>
</dbReference>
<evidence type="ECO:0000313" key="4">
    <source>
        <dbReference type="Proteomes" id="UP000717981"/>
    </source>
</evidence>
<evidence type="ECO:0000313" key="3">
    <source>
        <dbReference type="EMBL" id="KAF1689712.1"/>
    </source>
</evidence>
<evidence type="ECO:0000256" key="1">
    <source>
        <dbReference type="ARBA" id="ARBA00006845"/>
    </source>
</evidence>
<proteinExistence type="inferred from homology"/>
<dbReference type="InterPro" id="IPR035905">
    <property type="entry name" value="Barstar-like_sf"/>
</dbReference>
<name>A0A921TEG6_9GAMM</name>
<organism evidence="3 4">
    <name type="scientific">Pseudoxanthomonas taiwanensis</name>
    <dbReference type="NCBI Taxonomy" id="176598"/>
    <lineage>
        <taxon>Bacteria</taxon>
        <taxon>Pseudomonadati</taxon>
        <taxon>Pseudomonadota</taxon>
        <taxon>Gammaproteobacteria</taxon>
        <taxon>Lysobacterales</taxon>
        <taxon>Lysobacteraceae</taxon>
        <taxon>Pseudoxanthomonas</taxon>
    </lineage>
</organism>
<comment type="similarity">
    <text evidence="1">Belongs to the barstar family.</text>
</comment>
<dbReference type="Proteomes" id="UP000717981">
    <property type="component" value="Unassembled WGS sequence"/>
</dbReference>
<reference evidence="3" key="1">
    <citation type="submission" date="2017-10" db="EMBL/GenBank/DDBJ databases">
        <title>Whole genome sequencing of members of genus Pseudoxanthomonas.</title>
        <authorList>
            <person name="Kumar S."/>
            <person name="Bansal K."/>
            <person name="Kaur A."/>
            <person name="Patil P."/>
            <person name="Sharma S."/>
            <person name="Patil P.B."/>
        </authorList>
    </citation>
    <scope>NUCLEOTIDE SEQUENCE</scope>
    <source>
        <strain evidence="3">DSM 22914</strain>
    </source>
</reference>
<comment type="caution">
    <text evidence="3">The sequence shown here is derived from an EMBL/GenBank/DDBJ whole genome shotgun (WGS) entry which is preliminary data.</text>
</comment>
<dbReference type="Gene3D" id="3.30.370.10">
    <property type="entry name" value="Barstar-like"/>
    <property type="match status" value="1"/>
</dbReference>
<dbReference type="Pfam" id="PF01337">
    <property type="entry name" value="Barstar"/>
    <property type="match status" value="1"/>
</dbReference>
<keyword evidence="4" id="KW-1185">Reference proteome</keyword>
<sequence>MSRHGFDLGLDDPAQAGVYEVAAADLPPLAAAARDAGLLVRHVDLDGCADKATLLLRLATTLDLPAGWGRNWDGLLDALRDLSWAPAPGYLLALDGLASLQAGRPKELETLVGVLDEASRWWAEAGVPFWAFLAADSLARGQGRPR</sequence>
<dbReference type="SUPFAM" id="SSF52038">
    <property type="entry name" value="Barstar-related"/>
    <property type="match status" value="1"/>
</dbReference>
<dbReference type="OrthoDB" id="7575400at2"/>
<dbReference type="InterPro" id="IPR000468">
    <property type="entry name" value="Barstar"/>
</dbReference>
<accession>A0A921TEG6</accession>
<protein>
    <submittedName>
        <fullName evidence="3">Barnase inhibitor</fullName>
    </submittedName>
</protein>
<dbReference type="EMBL" id="PDWK01000016">
    <property type="protein sequence ID" value="KAF1689712.1"/>
    <property type="molecule type" value="Genomic_DNA"/>
</dbReference>
<evidence type="ECO:0000259" key="2">
    <source>
        <dbReference type="Pfam" id="PF01337"/>
    </source>
</evidence>
<feature type="domain" description="Barstar (barnase inhibitor)" evidence="2">
    <location>
        <begin position="40"/>
        <end position="133"/>
    </location>
</feature>
<dbReference type="AlphaFoldDB" id="A0A921TEG6"/>
<gene>
    <name evidence="3" type="ORF">CR938_04745</name>
</gene>